<name>A0ABR0A3Q9_9CRUS</name>
<reference evidence="1 2" key="1">
    <citation type="journal article" date="2023" name="Nucleic Acids Res.">
        <title>The hologenome of Daphnia magna reveals possible DNA methylation and microbiome-mediated evolution of the host genome.</title>
        <authorList>
            <person name="Chaturvedi A."/>
            <person name="Li X."/>
            <person name="Dhandapani V."/>
            <person name="Marshall H."/>
            <person name="Kissane S."/>
            <person name="Cuenca-Cambronero M."/>
            <person name="Asole G."/>
            <person name="Calvet F."/>
            <person name="Ruiz-Romero M."/>
            <person name="Marangio P."/>
            <person name="Guigo R."/>
            <person name="Rago D."/>
            <person name="Mirbahai L."/>
            <person name="Eastwood N."/>
            <person name="Colbourne J.K."/>
            <person name="Zhou J."/>
            <person name="Mallon E."/>
            <person name="Orsini L."/>
        </authorList>
    </citation>
    <scope>NUCLEOTIDE SEQUENCE [LARGE SCALE GENOMIC DNA]</scope>
    <source>
        <strain evidence="1">LRV0_1</strain>
    </source>
</reference>
<organism evidence="1 2">
    <name type="scientific">Daphnia magna</name>
    <dbReference type="NCBI Taxonomy" id="35525"/>
    <lineage>
        <taxon>Eukaryota</taxon>
        <taxon>Metazoa</taxon>
        <taxon>Ecdysozoa</taxon>
        <taxon>Arthropoda</taxon>
        <taxon>Crustacea</taxon>
        <taxon>Branchiopoda</taxon>
        <taxon>Diplostraca</taxon>
        <taxon>Cladocera</taxon>
        <taxon>Anomopoda</taxon>
        <taxon>Daphniidae</taxon>
        <taxon>Daphnia</taxon>
    </lineage>
</organism>
<protein>
    <submittedName>
        <fullName evidence="1">Uncharacterized protein</fullName>
    </submittedName>
</protein>
<evidence type="ECO:0000313" key="1">
    <source>
        <dbReference type="EMBL" id="KAK4019600.1"/>
    </source>
</evidence>
<dbReference type="Proteomes" id="UP001234178">
    <property type="component" value="Unassembled WGS sequence"/>
</dbReference>
<accession>A0ABR0A3Q9</accession>
<proteinExistence type="predicted"/>
<dbReference type="EMBL" id="JAOYFB010000036">
    <property type="protein sequence ID" value="KAK4019600.1"/>
    <property type="molecule type" value="Genomic_DNA"/>
</dbReference>
<comment type="caution">
    <text evidence="1">The sequence shown here is derived from an EMBL/GenBank/DDBJ whole genome shotgun (WGS) entry which is preliminary data.</text>
</comment>
<gene>
    <name evidence="1" type="ORF">OUZ56_001614</name>
</gene>
<evidence type="ECO:0000313" key="2">
    <source>
        <dbReference type="Proteomes" id="UP001234178"/>
    </source>
</evidence>
<keyword evidence="2" id="KW-1185">Reference proteome</keyword>
<sequence>MISCLGVSHNTPNDITVSFFPFAGNHREENDHSTTKYVYERVRRIVILIPISDMGEQHQLRLRLNRFLNASSIIELSLYRSFREKLPARLFIPHDFYMAAACVVGGTGV</sequence>